<dbReference type="GO" id="GO:0016020">
    <property type="term" value="C:membrane"/>
    <property type="evidence" value="ECO:0007669"/>
    <property type="project" value="UniProtKB-SubCell"/>
</dbReference>
<feature type="transmembrane region" description="Helical" evidence="6">
    <location>
        <begin position="258"/>
        <end position="276"/>
    </location>
</feature>
<dbReference type="Pfam" id="PF01594">
    <property type="entry name" value="AI-2E_transport"/>
    <property type="match status" value="1"/>
</dbReference>
<evidence type="ECO:0000313" key="7">
    <source>
        <dbReference type="EMBL" id="GAN53875.1"/>
    </source>
</evidence>
<protein>
    <submittedName>
        <fullName evidence="7">Permease</fullName>
    </submittedName>
</protein>
<feature type="transmembrane region" description="Helical" evidence="6">
    <location>
        <begin position="20"/>
        <end position="40"/>
    </location>
</feature>
<accession>A0A0D6MKA6</accession>
<organism evidence="7 8">
    <name type="scientific">Tanticharoenia sakaeratensis NBRC 103193</name>
    <dbReference type="NCBI Taxonomy" id="1231623"/>
    <lineage>
        <taxon>Bacteria</taxon>
        <taxon>Pseudomonadati</taxon>
        <taxon>Pseudomonadota</taxon>
        <taxon>Alphaproteobacteria</taxon>
        <taxon>Acetobacterales</taxon>
        <taxon>Acetobacteraceae</taxon>
        <taxon>Tanticharoenia</taxon>
    </lineage>
</organism>
<keyword evidence="4 6" id="KW-1133">Transmembrane helix</keyword>
<evidence type="ECO:0000256" key="5">
    <source>
        <dbReference type="ARBA" id="ARBA00023136"/>
    </source>
</evidence>
<evidence type="ECO:0000256" key="3">
    <source>
        <dbReference type="ARBA" id="ARBA00022692"/>
    </source>
</evidence>
<comment type="caution">
    <text evidence="7">The sequence shown here is derived from an EMBL/GenBank/DDBJ whole genome shotgun (WGS) entry which is preliminary data.</text>
</comment>
<sequence length="374" mass="39175">MNDTDLSLARQDTTPTELSRLFRLARFTVILTALTVGVWLMKDVLMVAFAAILCAVILNGIARMFRKVVPIPYQLAIFLAVLVILGLVALLVWSSGPRIATQFMLLKQATVTQVGTWHDRLNASEWGRVALDHLPSSLGGNQQGGGIGDFSSGLAGSVTGILSSAFGALGTLAVILIAALYFALSPALYINGVLRLFPEPHRPMVRRLTLAAGATLWAWTAGQALDMCVVGLLSGIGLSVIGVPLALALGVLAGLCNFIPYIGAFLGAIPAIMIGLSQGTREGILVAILYSVIQFFEGNVMAPLIQRHAVHMPPALTILSQTVFSSILGVPGLVLASPLTAALLAIGDRSTAPLAPDVRVGNGPESPDGLSKSD</sequence>
<feature type="transmembrane region" description="Helical" evidence="6">
    <location>
        <begin position="322"/>
        <end position="346"/>
    </location>
</feature>
<dbReference type="STRING" id="1231623.Tasa_012_051"/>
<feature type="transmembrane region" description="Helical" evidence="6">
    <location>
        <begin position="229"/>
        <end position="252"/>
    </location>
</feature>
<dbReference type="Proteomes" id="UP000032679">
    <property type="component" value="Unassembled WGS sequence"/>
</dbReference>
<proteinExistence type="inferred from homology"/>
<evidence type="ECO:0000256" key="4">
    <source>
        <dbReference type="ARBA" id="ARBA00022989"/>
    </source>
</evidence>
<comment type="similarity">
    <text evidence="2">Belongs to the autoinducer-2 exporter (AI-2E) (TC 2.A.86) family.</text>
</comment>
<evidence type="ECO:0000313" key="8">
    <source>
        <dbReference type="Proteomes" id="UP000032679"/>
    </source>
</evidence>
<dbReference type="OrthoDB" id="5761230at2"/>
<comment type="subcellular location">
    <subcellularLocation>
        <location evidence="1">Membrane</location>
        <topology evidence="1">Multi-pass membrane protein</topology>
    </subcellularLocation>
</comment>
<dbReference type="InterPro" id="IPR002549">
    <property type="entry name" value="AI-2E-like"/>
</dbReference>
<evidence type="ECO:0000256" key="1">
    <source>
        <dbReference type="ARBA" id="ARBA00004141"/>
    </source>
</evidence>
<dbReference type="RefSeq" id="WP_048848261.1">
    <property type="nucleotide sequence ID" value="NZ_BALE01000012.1"/>
</dbReference>
<dbReference type="PANTHER" id="PTHR21716:SF62">
    <property type="entry name" value="TRANSPORT PROTEIN YDBI-RELATED"/>
    <property type="match status" value="1"/>
</dbReference>
<dbReference type="GO" id="GO:0055085">
    <property type="term" value="P:transmembrane transport"/>
    <property type="evidence" value="ECO:0007669"/>
    <property type="project" value="TreeGrafter"/>
</dbReference>
<gene>
    <name evidence="7" type="ORF">Tasa_012_051</name>
</gene>
<keyword evidence="5 6" id="KW-0472">Membrane</keyword>
<evidence type="ECO:0000256" key="2">
    <source>
        <dbReference type="ARBA" id="ARBA00009773"/>
    </source>
</evidence>
<name>A0A0D6MKA6_9PROT</name>
<dbReference type="AlphaFoldDB" id="A0A0D6MKA6"/>
<dbReference type="PANTHER" id="PTHR21716">
    <property type="entry name" value="TRANSMEMBRANE PROTEIN"/>
    <property type="match status" value="1"/>
</dbReference>
<feature type="transmembrane region" description="Helical" evidence="6">
    <location>
        <begin position="161"/>
        <end position="184"/>
    </location>
</feature>
<evidence type="ECO:0000256" key="6">
    <source>
        <dbReference type="SAM" id="Phobius"/>
    </source>
</evidence>
<dbReference type="EMBL" id="BALE01000012">
    <property type="protein sequence ID" value="GAN53875.1"/>
    <property type="molecule type" value="Genomic_DNA"/>
</dbReference>
<keyword evidence="8" id="KW-1185">Reference proteome</keyword>
<reference evidence="7 8" key="1">
    <citation type="submission" date="2012-10" db="EMBL/GenBank/DDBJ databases">
        <title>Genome sequencing of Tanticharoenia sakaeratensis NBRC 103193.</title>
        <authorList>
            <person name="Azuma Y."/>
            <person name="Hadano H."/>
            <person name="Hirakawa H."/>
            <person name="Matsushita K."/>
        </authorList>
    </citation>
    <scope>NUCLEOTIDE SEQUENCE [LARGE SCALE GENOMIC DNA]</scope>
    <source>
        <strain evidence="7 8">NBRC 103193</strain>
    </source>
</reference>
<feature type="transmembrane region" description="Helical" evidence="6">
    <location>
        <begin position="47"/>
        <end position="65"/>
    </location>
</feature>
<keyword evidence="3 6" id="KW-0812">Transmembrane</keyword>
<feature type="transmembrane region" description="Helical" evidence="6">
    <location>
        <begin position="283"/>
        <end position="302"/>
    </location>
</feature>
<feature type="transmembrane region" description="Helical" evidence="6">
    <location>
        <begin position="71"/>
        <end position="93"/>
    </location>
</feature>